<dbReference type="InterPro" id="IPR036850">
    <property type="entry name" value="NDK-like_dom_sf"/>
</dbReference>
<dbReference type="PRINTS" id="PR01243">
    <property type="entry name" value="NUCDPKINASE"/>
</dbReference>
<sequence length="234" mass="25616">MARAAVSAVEHTLAMIKPDAVRAGKAFEIMQLIELAGFSIVYKKQTELKPSAVEEFYAEHKGKPYFPKLVQFMSNVPIWAMILAKTDAISHWRSMMGPTCSETAREECPKSIRGLYGKDGTMNAVHGSDSAASAMREIQFFFPGVVLRGAPSSPEELGQWLGSASDYIAANLQPVLIKALTVLAKQKPSGEEFEVITFLANWLLANNPNKPRVVPPGAACDAMNVEEEVEKTKE</sequence>
<evidence type="ECO:0000256" key="7">
    <source>
        <dbReference type="ARBA" id="ARBA00022777"/>
    </source>
</evidence>
<evidence type="ECO:0000313" key="15">
    <source>
        <dbReference type="Proteomes" id="UP000708148"/>
    </source>
</evidence>
<dbReference type="PROSITE" id="PS51374">
    <property type="entry name" value="NDPK_LIKE"/>
    <property type="match status" value="1"/>
</dbReference>
<dbReference type="Pfam" id="PF05186">
    <property type="entry name" value="Dpy-30"/>
    <property type="match status" value="1"/>
</dbReference>
<feature type="domain" description="Nucleoside diphosphate kinase-like" evidence="13">
    <location>
        <begin position="9"/>
        <end position="149"/>
    </location>
</feature>
<keyword evidence="10" id="KW-0966">Cell projection</keyword>
<evidence type="ECO:0000256" key="4">
    <source>
        <dbReference type="ARBA" id="ARBA00008142"/>
    </source>
</evidence>
<keyword evidence="9" id="KW-0067">ATP-binding</keyword>
<dbReference type="Gene3D" id="3.30.70.141">
    <property type="entry name" value="Nucleoside diphosphate kinase-like domain"/>
    <property type="match status" value="1"/>
</dbReference>
<evidence type="ECO:0000256" key="3">
    <source>
        <dbReference type="ARBA" id="ARBA00004138"/>
    </source>
</evidence>
<dbReference type="InterPro" id="IPR001564">
    <property type="entry name" value="Nucleoside_diP_kinase"/>
</dbReference>
<dbReference type="GO" id="GO:0004550">
    <property type="term" value="F:nucleoside diphosphate kinase activity"/>
    <property type="evidence" value="ECO:0007669"/>
    <property type="project" value="UniProtKB-EC"/>
</dbReference>
<evidence type="ECO:0000313" key="14">
    <source>
        <dbReference type="EMBL" id="CAD7699937.1"/>
    </source>
</evidence>
<comment type="similarity">
    <text evidence="4 11 12">Belongs to the NDK family.</text>
</comment>
<comment type="caution">
    <text evidence="14">The sequence shown here is derived from an EMBL/GenBank/DDBJ whole genome shotgun (WGS) entry which is preliminary data.</text>
</comment>
<reference evidence="14" key="1">
    <citation type="submission" date="2020-12" db="EMBL/GenBank/DDBJ databases">
        <authorList>
            <person name="Iha C."/>
        </authorList>
    </citation>
    <scope>NUCLEOTIDE SEQUENCE</scope>
</reference>
<dbReference type="PANTHER" id="PTHR46161:SF3">
    <property type="entry name" value="NUCLEOSIDE DIPHOSPHATE KINASE DDB_G0292928-RELATED"/>
    <property type="match status" value="1"/>
</dbReference>
<dbReference type="CDD" id="cd22983">
    <property type="entry name" value="DD_CrRSP23-like"/>
    <property type="match status" value="1"/>
</dbReference>
<keyword evidence="8" id="KW-0378">Hydrolase</keyword>
<dbReference type="GO" id="GO:0006228">
    <property type="term" value="P:UTP biosynthetic process"/>
    <property type="evidence" value="ECO:0007669"/>
    <property type="project" value="InterPro"/>
</dbReference>
<dbReference type="GO" id="GO:0005929">
    <property type="term" value="C:cilium"/>
    <property type="evidence" value="ECO:0007669"/>
    <property type="project" value="UniProtKB-SubCell"/>
</dbReference>
<dbReference type="FunFam" id="3.30.70.141:FF:000010">
    <property type="entry name" value="Nucleoside diphosphate kinase 7"/>
    <property type="match status" value="1"/>
</dbReference>
<evidence type="ECO:0000256" key="10">
    <source>
        <dbReference type="ARBA" id="ARBA00023273"/>
    </source>
</evidence>
<protein>
    <recommendedName>
        <fullName evidence="13">Nucleoside diphosphate kinase-like domain-containing protein</fullName>
    </recommendedName>
</protein>
<dbReference type="SMART" id="SM00562">
    <property type="entry name" value="NDK"/>
    <property type="match status" value="1"/>
</dbReference>
<comment type="subcellular location">
    <subcellularLocation>
        <location evidence="3">Cell projection</location>
        <location evidence="3">Cilium</location>
    </subcellularLocation>
</comment>
<dbReference type="PANTHER" id="PTHR46161">
    <property type="entry name" value="NUCLEOSIDE DIPHOSPHATE KINASE"/>
    <property type="match status" value="1"/>
</dbReference>
<dbReference type="Proteomes" id="UP000708148">
    <property type="component" value="Unassembled WGS sequence"/>
</dbReference>
<accession>A0A8S1J2G5</accession>
<name>A0A8S1J2G5_9CHLO</name>
<dbReference type="GO" id="GO:0006183">
    <property type="term" value="P:GTP biosynthetic process"/>
    <property type="evidence" value="ECO:0007669"/>
    <property type="project" value="InterPro"/>
</dbReference>
<evidence type="ECO:0000256" key="9">
    <source>
        <dbReference type="ARBA" id="ARBA00022840"/>
    </source>
</evidence>
<organism evidence="14 15">
    <name type="scientific">Ostreobium quekettii</name>
    <dbReference type="NCBI Taxonomy" id="121088"/>
    <lineage>
        <taxon>Eukaryota</taxon>
        <taxon>Viridiplantae</taxon>
        <taxon>Chlorophyta</taxon>
        <taxon>core chlorophytes</taxon>
        <taxon>Ulvophyceae</taxon>
        <taxon>TCBD clade</taxon>
        <taxon>Bryopsidales</taxon>
        <taxon>Ostreobineae</taxon>
        <taxon>Ostreobiaceae</taxon>
        <taxon>Ostreobium</taxon>
    </lineage>
</organism>
<dbReference type="AlphaFoldDB" id="A0A8S1J2G5"/>
<dbReference type="Pfam" id="PF00334">
    <property type="entry name" value="NDK"/>
    <property type="match status" value="1"/>
</dbReference>
<dbReference type="GO" id="GO:0005524">
    <property type="term" value="F:ATP binding"/>
    <property type="evidence" value="ECO:0007669"/>
    <property type="project" value="UniProtKB-KW"/>
</dbReference>
<evidence type="ECO:0000256" key="11">
    <source>
        <dbReference type="PROSITE-ProRule" id="PRU00706"/>
    </source>
</evidence>
<evidence type="ECO:0000256" key="1">
    <source>
        <dbReference type="ARBA" id="ARBA00000082"/>
    </source>
</evidence>
<dbReference type="OrthoDB" id="2162449at2759"/>
<comment type="caution">
    <text evidence="11">Lacks conserved residue(s) required for the propagation of feature annotation.</text>
</comment>
<gene>
    <name evidence="14" type="ORF">OSTQU699_LOCUS5296</name>
</gene>
<keyword evidence="6" id="KW-0547">Nucleotide-binding</keyword>
<dbReference type="InterPro" id="IPR007858">
    <property type="entry name" value="Dpy-30_motif"/>
</dbReference>
<dbReference type="Gene3D" id="1.20.890.10">
    <property type="entry name" value="cAMP-dependent protein kinase regulatory subunit, dimerization-anchoring domain"/>
    <property type="match status" value="1"/>
</dbReference>
<comment type="catalytic activity">
    <reaction evidence="2">
        <text>a ribonucleoside 5'-diphosphate + ATP = a ribonucleoside 5'-triphosphate + ADP</text>
        <dbReference type="Rhea" id="RHEA:18113"/>
        <dbReference type="ChEBI" id="CHEBI:30616"/>
        <dbReference type="ChEBI" id="CHEBI:57930"/>
        <dbReference type="ChEBI" id="CHEBI:61557"/>
        <dbReference type="ChEBI" id="CHEBI:456216"/>
        <dbReference type="EC" id="2.7.4.6"/>
    </reaction>
</comment>
<dbReference type="EMBL" id="CAJHUC010001137">
    <property type="protein sequence ID" value="CAD7699937.1"/>
    <property type="molecule type" value="Genomic_DNA"/>
</dbReference>
<evidence type="ECO:0000256" key="5">
    <source>
        <dbReference type="ARBA" id="ARBA00022679"/>
    </source>
</evidence>
<dbReference type="GO" id="GO:0006241">
    <property type="term" value="P:CTP biosynthetic process"/>
    <property type="evidence" value="ECO:0007669"/>
    <property type="project" value="InterPro"/>
</dbReference>
<dbReference type="SUPFAM" id="SSF54919">
    <property type="entry name" value="Nucleoside diphosphate kinase, NDK"/>
    <property type="match status" value="1"/>
</dbReference>
<dbReference type="GO" id="GO:0016787">
    <property type="term" value="F:hydrolase activity"/>
    <property type="evidence" value="ECO:0007669"/>
    <property type="project" value="UniProtKB-KW"/>
</dbReference>
<evidence type="ECO:0000256" key="6">
    <source>
        <dbReference type="ARBA" id="ARBA00022741"/>
    </source>
</evidence>
<keyword evidence="15" id="KW-1185">Reference proteome</keyword>
<evidence type="ECO:0000256" key="8">
    <source>
        <dbReference type="ARBA" id="ARBA00022801"/>
    </source>
</evidence>
<evidence type="ECO:0000256" key="2">
    <source>
        <dbReference type="ARBA" id="ARBA00000937"/>
    </source>
</evidence>
<keyword evidence="5" id="KW-0808">Transferase</keyword>
<keyword evidence="7" id="KW-0418">Kinase</keyword>
<evidence type="ECO:0000256" key="12">
    <source>
        <dbReference type="RuleBase" id="RU004011"/>
    </source>
</evidence>
<evidence type="ECO:0000259" key="13">
    <source>
        <dbReference type="SMART" id="SM00562"/>
    </source>
</evidence>
<comment type="catalytic activity">
    <reaction evidence="1">
        <text>a 2'-deoxyribonucleoside 5'-diphosphate + ATP = a 2'-deoxyribonucleoside 5'-triphosphate + ADP</text>
        <dbReference type="Rhea" id="RHEA:44640"/>
        <dbReference type="ChEBI" id="CHEBI:30616"/>
        <dbReference type="ChEBI" id="CHEBI:61560"/>
        <dbReference type="ChEBI" id="CHEBI:73316"/>
        <dbReference type="ChEBI" id="CHEBI:456216"/>
        <dbReference type="EC" id="2.7.4.6"/>
    </reaction>
</comment>
<dbReference type="InterPro" id="IPR034907">
    <property type="entry name" value="NDK-like_dom"/>
</dbReference>
<proteinExistence type="inferred from homology"/>